<evidence type="ECO:0000313" key="5">
    <source>
        <dbReference type="EMBL" id="MBO8431732.1"/>
    </source>
</evidence>
<feature type="domain" description="Large ribosomal subunit protein bL25 L25" evidence="4">
    <location>
        <begin position="7"/>
        <end position="37"/>
    </location>
</feature>
<dbReference type="Gene3D" id="2.40.240.10">
    <property type="entry name" value="Ribosomal Protein L25, Chain P"/>
    <property type="match status" value="1"/>
</dbReference>
<evidence type="ECO:0000313" key="6">
    <source>
        <dbReference type="Proteomes" id="UP000823612"/>
    </source>
</evidence>
<dbReference type="EMBL" id="JADIMZ010000004">
    <property type="protein sequence ID" value="MBO8431732.1"/>
    <property type="molecule type" value="Genomic_DNA"/>
</dbReference>
<dbReference type="GO" id="GO:0005840">
    <property type="term" value="C:ribosome"/>
    <property type="evidence" value="ECO:0007669"/>
    <property type="project" value="UniProtKB-KW"/>
</dbReference>
<organism evidence="5 6">
    <name type="scientific">Candidatus Pullibacteroides excrementavium</name>
    <dbReference type="NCBI Taxonomy" id="2840905"/>
    <lineage>
        <taxon>Bacteria</taxon>
        <taxon>Pseudomonadati</taxon>
        <taxon>Bacteroidota</taxon>
        <taxon>Bacteroidia</taxon>
        <taxon>Bacteroidales</taxon>
        <taxon>Candidatus Pullibacteroides</taxon>
    </lineage>
</organism>
<reference evidence="5" key="1">
    <citation type="submission" date="2020-10" db="EMBL/GenBank/DDBJ databases">
        <authorList>
            <person name="Gilroy R."/>
        </authorList>
    </citation>
    <scope>NUCLEOTIDE SEQUENCE</scope>
    <source>
        <strain evidence="5">2889</strain>
    </source>
</reference>
<keyword evidence="2" id="KW-0687">Ribonucleoprotein</keyword>
<sequence length="40" mass="4392">MKTVSISGSARQNVGKKDARDLRLQGRIPCVVYGGEEQIM</sequence>
<evidence type="ECO:0000259" key="4">
    <source>
        <dbReference type="Pfam" id="PF01386"/>
    </source>
</evidence>
<dbReference type="InterPro" id="IPR029751">
    <property type="entry name" value="Ribosomal_L25_dom"/>
</dbReference>
<protein>
    <recommendedName>
        <fullName evidence="3">50S ribosomal protein L25</fullName>
    </recommendedName>
</protein>
<evidence type="ECO:0000256" key="2">
    <source>
        <dbReference type="ARBA" id="ARBA00023274"/>
    </source>
</evidence>
<feature type="non-terminal residue" evidence="5">
    <location>
        <position position="40"/>
    </location>
</feature>
<evidence type="ECO:0000256" key="3">
    <source>
        <dbReference type="ARBA" id="ARBA00035479"/>
    </source>
</evidence>
<comment type="caution">
    <text evidence="5">The sequence shown here is derived from an EMBL/GenBank/DDBJ whole genome shotgun (WGS) entry which is preliminary data.</text>
</comment>
<dbReference type="AlphaFoldDB" id="A0A9D9DPK3"/>
<reference evidence="5" key="2">
    <citation type="journal article" date="2021" name="PeerJ">
        <title>Extensive microbial diversity within the chicken gut microbiome revealed by metagenomics and culture.</title>
        <authorList>
            <person name="Gilroy R."/>
            <person name="Ravi A."/>
            <person name="Getino M."/>
            <person name="Pursley I."/>
            <person name="Horton D.L."/>
            <person name="Alikhan N.F."/>
            <person name="Baker D."/>
            <person name="Gharbi K."/>
            <person name="Hall N."/>
            <person name="Watson M."/>
            <person name="Adriaenssens E.M."/>
            <person name="Foster-Nyarko E."/>
            <person name="Jarju S."/>
            <person name="Secka A."/>
            <person name="Antonio M."/>
            <person name="Oren A."/>
            <person name="Chaudhuri R.R."/>
            <person name="La Ragione R."/>
            <person name="Hildebrand F."/>
            <person name="Pallen M.J."/>
        </authorList>
    </citation>
    <scope>NUCLEOTIDE SEQUENCE</scope>
    <source>
        <strain evidence="5">2889</strain>
    </source>
</reference>
<proteinExistence type="predicted"/>
<dbReference type="GO" id="GO:0006412">
    <property type="term" value="P:translation"/>
    <property type="evidence" value="ECO:0007669"/>
    <property type="project" value="InterPro"/>
</dbReference>
<keyword evidence="1 5" id="KW-0689">Ribosomal protein</keyword>
<accession>A0A9D9DPK3</accession>
<name>A0A9D9DPK3_9BACT</name>
<evidence type="ECO:0000256" key="1">
    <source>
        <dbReference type="ARBA" id="ARBA00022980"/>
    </source>
</evidence>
<dbReference type="GO" id="GO:1990904">
    <property type="term" value="C:ribonucleoprotein complex"/>
    <property type="evidence" value="ECO:0007669"/>
    <property type="project" value="UniProtKB-KW"/>
</dbReference>
<dbReference type="Pfam" id="PF01386">
    <property type="entry name" value="Ribosomal_L25p"/>
    <property type="match status" value="1"/>
</dbReference>
<dbReference type="InterPro" id="IPR011035">
    <property type="entry name" value="Ribosomal_bL25/Gln-tRNA_synth"/>
</dbReference>
<dbReference type="InterPro" id="IPR020056">
    <property type="entry name" value="Rbsml_bL25/Gln-tRNA_synth_N"/>
</dbReference>
<dbReference type="SUPFAM" id="SSF50715">
    <property type="entry name" value="Ribosomal protein L25-like"/>
    <property type="match status" value="1"/>
</dbReference>
<dbReference type="GO" id="GO:0003735">
    <property type="term" value="F:structural constituent of ribosome"/>
    <property type="evidence" value="ECO:0007669"/>
    <property type="project" value="InterPro"/>
</dbReference>
<dbReference type="Proteomes" id="UP000823612">
    <property type="component" value="Unassembled WGS sequence"/>
</dbReference>
<gene>
    <name evidence="5" type="ORF">IAB08_00345</name>
</gene>
<dbReference type="CDD" id="cd00495">
    <property type="entry name" value="Ribosomal_L25_TL5_CTC"/>
    <property type="match status" value="1"/>
</dbReference>